<name>A0A5J4WYP1_9EUKA</name>
<sequence length="1399" mass="164693">MSRYDLFDVKNLLLSSRGGQTCLMREKTTNRLCVWKRIIAQKKQYREQYLAEVAAFKNIRSKYTVNISEFFCEMKEIFVVTENIESGNLRQYMDTFVTLNGQQKNTRGWEVLTYISLALDHMHNSNQIIHRNIKPENIMLMKDGRFKLDFSFVSDIEPKKLSSKVQNKYKTYQAPEVFEGSSYLPASDVFGLGVVLIEMLTGQHPFEGDNQDDMQAKLLEFYKATPEQIQQKFKLLFQSATYVTDSLRDLIIRMLNKNPSTRPTPRIILDYDASRVCLQQGQIIEQISNELEAEKKLKKDFEEREKEREREREREKEQIKREREEEEERRRKEKEEEDRVRKLQKEEDEERRKKEKKELEQRERDSEQEREREKERRKEMERLIEKQVERQRQREIEMERDIENIREQEREKESQRDRERRIEKEKEEIKEREREEKLQQEIQRLKRQIEDEEKKKADTKVREAVKDIKHKYEEDSKKKIERGSATQRNQLEIEFERKMAQERERIIADQQEKSQQKLKECEDLYKKQIELLENKNQKDKEVILADWQLKMDLKENDYKVQIQKMQDQFKVDINKQKKELENEKKQKIMFEVNMNEKMSEQNKANQIKFQNELSTKLQEKEQEVRNQLEQQMLDKENQLKQKEEEIKLKEEQIQQKIAEEVEKMRKEEQAKFDTHLKVQEEELMRQLNENRKLERERYSEREKAKKEKFSAQKQKLEQKLKDEEDRMRNILAEQITKERDEKKLRVEEAKKQMQEEIDLYKEEVSKEREEEKQEYDEKIEKLKEDNKLELEKQKQVYNKLQSDMDQQKVYYEKQVWSYVDQISQLNQKLEQQKQEQKNELEKKDQLLQEEQFRYKDLLTQLQVIQGPETDKMRQNYAILQSQCQEQRQQIEQLEKCKFDNEQLISEQTNEVSRLNDRVSTLSVLIQQYQAKELESVATQSQLKQQIQSLQQQLQTIQQQNTKQASPLSSVFTQNSSPSNSTSPTHGSLKRRNTEVINAPIPQFGLGLTSTPPIPPSIRYGSTFSSSIQASTNLSLSSPRQQIVHNQQLSSPLNPQIQIQGTQSSSSQIPSSSGSTSSQLQQSPTLMKAQFSATQPIASALSMTQQATPINTVKIQQTLSNSSSQPTLMSNSQIFQPTAVKQRQISDESVDKLDLISKLSLSPKAQGGKLIRENEDVQVKVINKADNISTNNNNRRKSLNITPSSQGSHTTSSTDKQQQLKQTLTNQPKIKATSPMNPVSSSGSNQITQSQSLSLSPMLLSNQGYDLANANSPTAMLQQQQQQQMQINTDHLLPVKLLAPDAKRGRVENQSFRVVNENSKNIIFIDSIFTSGIVKVEVIFEGNSQYTKCIGVSDANVNIKDGLHPQDEECINNAVIYLKSGEIQHQEDSKEGNQAWKEQQ</sequence>
<dbReference type="InterPro" id="IPR011009">
    <property type="entry name" value="Kinase-like_dom_sf"/>
</dbReference>
<feature type="region of interest" description="Disordered" evidence="5">
    <location>
        <begin position="1187"/>
        <end position="1250"/>
    </location>
</feature>
<feature type="non-terminal residue" evidence="7">
    <location>
        <position position="1399"/>
    </location>
</feature>
<dbReference type="PANTHER" id="PTHR45832:SF22">
    <property type="entry name" value="SERINE_THREONINE-PROTEIN KINASE SAMKA-RELATED"/>
    <property type="match status" value="1"/>
</dbReference>
<dbReference type="PANTHER" id="PTHR45832">
    <property type="entry name" value="SERINE/THREONINE-PROTEIN KINASE SAMKA-RELATED-RELATED"/>
    <property type="match status" value="1"/>
</dbReference>
<dbReference type="GO" id="GO:0005524">
    <property type="term" value="F:ATP binding"/>
    <property type="evidence" value="ECO:0007669"/>
    <property type="project" value="UniProtKB-KW"/>
</dbReference>
<evidence type="ECO:0000256" key="5">
    <source>
        <dbReference type="SAM" id="MobiDB-lite"/>
    </source>
</evidence>
<dbReference type="PROSITE" id="PS50011">
    <property type="entry name" value="PROTEIN_KINASE_DOM"/>
    <property type="match status" value="1"/>
</dbReference>
<dbReference type="GO" id="GO:0004672">
    <property type="term" value="F:protein kinase activity"/>
    <property type="evidence" value="ECO:0007669"/>
    <property type="project" value="InterPro"/>
</dbReference>
<dbReference type="Pfam" id="PF00069">
    <property type="entry name" value="Pkinase"/>
    <property type="match status" value="1"/>
</dbReference>
<gene>
    <name evidence="7" type="ORF">EZS28_005005</name>
</gene>
<dbReference type="InterPro" id="IPR000719">
    <property type="entry name" value="Prot_kinase_dom"/>
</dbReference>
<dbReference type="EMBL" id="SNRW01000746">
    <property type="protein sequence ID" value="KAA6399465.1"/>
    <property type="molecule type" value="Genomic_DNA"/>
</dbReference>
<keyword evidence="3" id="KW-0067">ATP-binding</keyword>
<accession>A0A5J4WYP1</accession>
<feature type="region of interest" description="Disordered" evidence="5">
    <location>
        <begin position="964"/>
        <end position="989"/>
    </location>
</feature>
<keyword evidence="2" id="KW-0547">Nucleotide-binding</keyword>
<evidence type="ECO:0000313" key="7">
    <source>
        <dbReference type="EMBL" id="KAA6399465.1"/>
    </source>
</evidence>
<comment type="caution">
    <text evidence="7">The sequence shown here is derived from an EMBL/GenBank/DDBJ whole genome shotgun (WGS) entry which is preliminary data.</text>
</comment>
<feature type="region of interest" description="Disordered" evidence="5">
    <location>
        <begin position="687"/>
        <end position="722"/>
    </location>
</feature>
<evidence type="ECO:0000259" key="6">
    <source>
        <dbReference type="PROSITE" id="PS50011"/>
    </source>
</evidence>
<dbReference type="Proteomes" id="UP000324800">
    <property type="component" value="Unassembled WGS sequence"/>
</dbReference>
<feature type="domain" description="Protein kinase" evidence="6">
    <location>
        <begin position="7"/>
        <end position="276"/>
    </location>
</feature>
<dbReference type="Gene3D" id="1.10.510.10">
    <property type="entry name" value="Transferase(Phosphotransferase) domain 1"/>
    <property type="match status" value="1"/>
</dbReference>
<feature type="compositionally biased region" description="Polar residues" evidence="5">
    <location>
        <begin position="1233"/>
        <end position="1247"/>
    </location>
</feature>
<feature type="compositionally biased region" description="Low complexity" evidence="5">
    <location>
        <begin position="974"/>
        <end position="984"/>
    </location>
</feature>
<feature type="region of interest" description="Disordered" evidence="5">
    <location>
        <begin position="1056"/>
        <end position="1085"/>
    </location>
</feature>
<dbReference type="SUPFAM" id="SSF56112">
    <property type="entry name" value="Protein kinase-like (PK-like)"/>
    <property type="match status" value="1"/>
</dbReference>
<evidence type="ECO:0000256" key="4">
    <source>
        <dbReference type="SAM" id="Coils"/>
    </source>
</evidence>
<feature type="region of interest" description="Disordered" evidence="5">
    <location>
        <begin position="300"/>
        <end position="439"/>
    </location>
</feature>
<evidence type="ECO:0000313" key="8">
    <source>
        <dbReference type="Proteomes" id="UP000324800"/>
    </source>
</evidence>
<feature type="compositionally biased region" description="Low complexity" evidence="5">
    <location>
        <begin position="1209"/>
        <end position="1226"/>
    </location>
</feature>
<evidence type="ECO:0000256" key="3">
    <source>
        <dbReference type="ARBA" id="ARBA00022840"/>
    </source>
</evidence>
<reference evidence="7 8" key="1">
    <citation type="submission" date="2019-03" db="EMBL/GenBank/DDBJ databases">
        <title>Single cell metagenomics reveals metabolic interactions within the superorganism composed of flagellate Streblomastix strix and complex community of Bacteroidetes bacteria on its surface.</title>
        <authorList>
            <person name="Treitli S.C."/>
            <person name="Kolisko M."/>
            <person name="Husnik F."/>
            <person name="Keeling P."/>
            <person name="Hampl V."/>
        </authorList>
    </citation>
    <scope>NUCLEOTIDE SEQUENCE [LARGE SCALE GENOMIC DNA]</scope>
    <source>
        <strain evidence="7">ST1C</strain>
    </source>
</reference>
<feature type="compositionally biased region" description="Polar residues" evidence="5">
    <location>
        <begin position="964"/>
        <end position="973"/>
    </location>
</feature>
<evidence type="ECO:0000256" key="1">
    <source>
        <dbReference type="ARBA" id="ARBA00008874"/>
    </source>
</evidence>
<proteinExistence type="inferred from homology"/>
<feature type="coiled-coil region" evidence="4">
    <location>
        <begin position="507"/>
        <end position="538"/>
    </location>
</feature>
<organism evidence="7 8">
    <name type="scientific">Streblomastix strix</name>
    <dbReference type="NCBI Taxonomy" id="222440"/>
    <lineage>
        <taxon>Eukaryota</taxon>
        <taxon>Metamonada</taxon>
        <taxon>Preaxostyla</taxon>
        <taxon>Oxymonadida</taxon>
        <taxon>Streblomastigidae</taxon>
        <taxon>Streblomastix</taxon>
    </lineage>
</organism>
<dbReference type="CDD" id="cd14014">
    <property type="entry name" value="STKc_PknB_like"/>
    <property type="match status" value="1"/>
</dbReference>
<dbReference type="InterPro" id="IPR051931">
    <property type="entry name" value="PAK3-like"/>
</dbReference>
<comment type="similarity">
    <text evidence="1">Belongs to the protein kinase superfamily. STE Ser/Thr protein kinase family. STE20 subfamily.</text>
</comment>
<keyword evidence="4" id="KW-0175">Coiled coil</keyword>
<protein>
    <recommendedName>
        <fullName evidence="6">Protein kinase domain-containing protein</fullName>
    </recommendedName>
</protein>
<evidence type="ECO:0000256" key="2">
    <source>
        <dbReference type="ARBA" id="ARBA00022741"/>
    </source>
</evidence>
<feature type="compositionally biased region" description="Polar residues" evidence="5">
    <location>
        <begin position="1187"/>
        <end position="1208"/>
    </location>
</feature>